<protein>
    <recommendedName>
        <fullName evidence="1">citrate lyase holo-[acyl-carrier protein] synthase</fullName>
        <ecNumber evidence="1">2.7.7.61</ecNumber>
    </recommendedName>
</protein>
<keyword evidence="5" id="KW-0456">Lyase</keyword>
<dbReference type="GO" id="GO:0016829">
    <property type="term" value="F:lyase activity"/>
    <property type="evidence" value="ECO:0007669"/>
    <property type="project" value="UniProtKB-KW"/>
</dbReference>
<dbReference type="EMBL" id="JAHBCL010000001">
    <property type="protein sequence ID" value="MBS7525076.1"/>
    <property type="molecule type" value="Genomic_DNA"/>
</dbReference>
<keyword evidence="2 5" id="KW-0808">Transferase</keyword>
<keyword evidence="3 5" id="KW-0548">Nucleotidyltransferase</keyword>
<proteinExistence type="predicted"/>
<evidence type="ECO:0000313" key="5">
    <source>
        <dbReference type="EMBL" id="MBS7525076.1"/>
    </source>
</evidence>
<evidence type="ECO:0000313" key="6">
    <source>
        <dbReference type="Proteomes" id="UP000746471"/>
    </source>
</evidence>
<reference evidence="5 6" key="1">
    <citation type="submission" date="2021-05" db="EMBL/GenBank/DDBJ databases">
        <title>Fusibacter ferrireducens sp. nov., an anaerobic, sulfur- and Fe-reducing bacterium isolated from the mangrove sediment.</title>
        <authorList>
            <person name="Qiu D."/>
        </authorList>
    </citation>
    <scope>NUCLEOTIDE SEQUENCE [LARGE SCALE GENOMIC DNA]</scope>
    <source>
        <strain evidence="5 6">DSM 12116</strain>
    </source>
</reference>
<evidence type="ECO:0000256" key="1">
    <source>
        <dbReference type="ARBA" id="ARBA00012524"/>
    </source>
</evidence>
<accession>A0ABS5PKJ2</accession>
<dbReference type="RefSeq" id="WP_213234866.1">
    <property type="nucleotide sequence ID" value="NZ_JAHBCL010000001.1"/>
</dbReference>
<evidence type="ECO:0000256" key="2">
    <source>
        <dbReference type="ARBA" id="ARBA00022679"/>
    </source>
</evidence>
<comment type="caution">
    <text evidence="5">The sequence shown here is derived from an EMBL/GenBank/DDBJ whole genome shotgun (WGS) entry which is preliminary data.</text>
</comment>
<dbReference type="InterPro" id="IPR005551">
    <property type="entry name" value="CitX"/>
</dbReference>
<dbReference type="GO" id="GO:0050519">
    <property type="term" value="F:holo-citrate lyase synthase activity"/>
    <property type="evidence" value="ECO:0007669"/>
    <property type="project" value="UniProtKB-EC"/>
</dbReference>
<comment type="catalytic activity">
    <reaction evidence="4">
        <text>apo-[citrate lyase ACP] + 2'-(5''-triphospho-alpha-D-ribosyl)-3'-dephospho-CoA = holo-[citrate lyase ACP] + diphosphate</text>
        <dbReference type="Rhea" id="RHEA:16333"/>
        <dbReference type="Rhea" id="RHEA-COMP:10157"/>
        <dbReference type="Rhea" id="RHEA-COMP:10158"/>
        <dbReference type="ChEBI" id="CHEBI:29999"/>
        <dbReference type="ChEBI" id="CHEBI:33019"/>
        <dbReference type="ChEBI" id="CHEBI:61378"/>
        <dbReference type="ChEBI" id="CHEBI:82683"/>
        <dbReference type="EC" id="2.7.7.61"/>
    </reaction>
</comment>
<dbReference type="EC" id="2.7.7.61" evidence="1"/>
<keyword evidence="6" id="KW-1185">Reference proteome</keyword>
<sequence length="171" mass="19402">MLSTKVKHNPTLETVLADREAKAEKVKLLATKYHAPVIGIRVNIPGPEKKTPWAFKLYRAAVDAVEKMLDEKGIVYCSIEMKAHYEFLTLVVAHKEAPTLKRYLVEIEESCEIGRIFDLDVYMADGIPLSRAEGHERKCYLCDEPAHACARSRAHSFKDLEQYLISKADVL</sequence>
<dbReference type="Pfam" id="PF03802">
    <property type="entry name" value="CitX"/>
    <property type="match status" value="1"/>
</dbReference>
<evidence type="ECO:0000256" key="3">
    <source>
        <dbReference type="ARBA" id="ARBA00022695"/>
    </source>
</evidence>
<name>A0ABS5PKJ2_9FIRM</name>
<evidence type="ECO:0000256" key="4">
    <source>
        <dbReference type="ARBA" id="ARBA00048574"/>
    </source>
</evidence>
<gene>
    <name evidence="5" type="primary">citX</name>
    <name evidence="5" type="ORF">KHM83_00145</name>
</gene>
<dbReference type="NCBIfam" id="TIGR03124">
    <property type="entry name" value="citrate_citX"/>
    <property type="match status" value="1"/>
</dbReference>
<dbReference type="Proteomes" id="UP000746471">
    <property type="component" value="Unassembled WGS sequence"/>
</dbReference>
<organism evidence="5 6">
    <name type="scientific">Fusibacter paucivorans</name>
    <dbReference type="NCBI Taxonomy" id="76009"/>
    <lineage>
        <taxon>Bacteria</taxon>
        <taxon>Bacillati</taxon>
        <taxon>Bacillota</taxon>
        <taxon>Clostridia</taxon>
        <taxon>Eubacteriales</taxon>
        <taxon>Eubacteriales Family XII. Incertae Sedis</taxon>
        <taxon>Fusibacter</taxon>
    </lineage>
</organism>